<dbReference type="AlphaFoldDB" id="A0A1G9YJ67"/>
<evidence type="ECO:0000313" key="1">
    <source>
        <dbReference type="EMBL" id="SDN09258.1"/>
    </source>
</evidence>
<protein>
    <recommendedName>
        <fullName evidence="3">Helix-turn-helix domain-containing protein</fullName>
    </recommendedName>
</protein>
<sequence>MNSYLVSQTDNNPFQISKNGQFIVQRKIFSDIYPDFPNTMIFKLYLYLCKSYQWKVRRVTKAKSEMMKDLQLSRSQLDRSLQWLEKHHFLKRTNTHKQQMYQAELLPVPDYNPFTKVYEPIEDIRFDTRELKDRIQGYVMIPADAINNRMLIDDYHINKMWNYQNLKVLIMLYAHCWLGYFGGINPDTVHIEENLNDLSVHPSLCYNLKKTEHQVKKSIRRLLKIDYFKIVQVTFIKGKYVGDTEIVGQPDHSTTKYVLRHYYLADKKVNHKHLREKKGLIII</sequence>
<dbReference type="EMBL" id="FNIG01000002">
    <property type="protein sequence ID" value="SDN09258.1"/>
    <property type="molecule type" value="Genomic_DNA"/>
</dbReference>
<dbReference type="STRING" id="237069.SAMN05216498_1438"/>
<evidence type="ECO:0008006" key="3">
    <source>
        <dbReference type="Google" id="ProtNLM"/>
    </source>
</evidence>
<dbReference type="Proteomes" id="UP000199334">
    <property type="component" value="Unassembled WGS sequence"/>
</dbReference>
<evidence type="ECO:0000313" key="2">
    <source>
        <dbReference type="Proteomes" id="UP000199334"/>
    </source>
</evidence>
<gene>
    <name evidence="1" type="ORF">SAMN05216498_1438</name>
</gene>
<accession>A0A1G9YJ67</accession>
<keyword evidence="2" id="KW-1185">Reference proteome</keyword>
<name>A0A1G9YJ67_9BACI</name>
<proteinExistence type="predicted"/>
<organism evidence="1 2">
    <name type="scientific">Tenuibacillus multivorans</name>
    <dbReference type="NCBI Taxonomy" id="237069"/>
    <lineage>
        <taxon>Bacteria</taxon>
        <taxon>Bacillati</taxon>
        <taxon>Bacillota</taxon>
        <taxon>Bacilli</taxon>
        <taxon>Bacillales</taxon>
        <taxon>Bacillaceae</taxon>
        <taxon>Tenuibacillus</taxon>
    </lineage>
</organism>
<reference evidence="1 2" key="1">
    <citation type="submission" date="2016-10" db="EMBL/GenBank/DDBJ databases">
        <authorList>
            <person name="de Groot N.N."/>
        </authorList>
    </citation>
    <scope>NUCLEOTIDE SEQUENCE [LARGE SCALE GENOMIC DNA]</scope>
    <source>
        <strain evidence="1 2">CGMCC 1.3442</strain>
    </source>
</reference>